<dbReference type="EMBL" id="ASHM01001922">
    <property type="protein sequence ID" value="PNY07502.1"/>
    <property type="molecule type" value="Genomic_DNA"/>
</dbReference>
<feature type="transmembrane region" description="Helical" evidence="1">
    <location>
        <begin position="26"/>
        <end position="51"/>
    </location>
</feature>
<evidence type="ECO:0000256" key="1">
    <source>
        <dbReference type="SAM" id="Phobius"/>
    </source>
</evidence>
<comment type="caution">
    <text evidence="2">The sequence shown here is derived from an EMBL/GenBank/DDBJ whole genome shotgun (WGS) entry which is preliminary data.</text>
</comment>
<reference evidence="2 3" key="1">
    <citation type="journal article" date="2014" name="Am. J. Bot.">
        <title>Genome assembly and annotation for red clover (Trifolium pratense; Fabaceae).</title>
        <authorList>
            <person name="Istvanek J."/>
            <person name="Jaros M."/>
            <person name="Krenek A."/>
            <person name="Repkova J."/>
        </authorList>
    </citation>
    <scope>NUCLEOTIDE SEQUENCE [LARGE SCALE GENOMIC DNA]</scope>
    <source>
        <strain evidence="3">cv. Tatra</strain>
        <tissue evidence="2">Young leaves</tissue>
    </source>
</reference>
<organism evidence="2 3">
    <name type="scientific">Trifolium pratense</name>
    <name type="common">Red clover</name>
    <dbReference type="NCBI Taxonomy" id="57577"/>
    <lineage>
        <taxon>Eukaryota</taxon>
        <taxon>Viridiplantae</taxon>
        <taxon>Streptophyta</taxon>
        <taxon>Embryophyta</taxon>
        <taxon>Tracheophyta</taxon>
        <taxon>Spermatophyta</taxon>
        <taxon>Magnoliopsida</taxon>
        <taxon>eudicotyledons</taxon>
        <taxon>Gunneridae</taxon>
        <taxon>Pentapetalae</taxon>
        <taxon>rosids</taxon>
        <taxon>fabids</taxon>
        <taxon>Fabales</taxon>
        <taxon>Fabaceae</taxon>
        <taxon>Papilionoideae</taxon>
        <taxon>50 kb inversion clade</taxon>
        <taxon>NPAAA clade</taxon>
        <taxon>Hologalegina</taxon>
        <taxon>IRL clade</taxon>
        <taxon>Trifolieae</taxon>
        <taxon>Trifolium</taxon>
    </lineage>
</organism>
<name>A0A2K3NWU3_TRIPR</name>
<reference evidence="2 3" key="2">
    <citation type="journal article" date="2017" name="Front. Plant Sci.">
        <title>Gene Classification and Mining of Molecular Markers Useful in Red Clover (Trifolium pratense) Breeding.</title>
        <authorList>
            <person name="Istvanek J."/>
            <person name="Dluhosova J."/>
            <person name="Dluhos P."/>
            <person name="Patkova L."/>
            <person name="Nedelnik J."/>
            <person name="Repkova J."/>
        </authorList>
    </citation>
    <scope>NUCLEOTIDE SEQUENCE [LARGE SCALE GENOMIC DNA]</scope>
    <source>
        <strain evidence="3">cv. Tatra</strain>
        <tissue evidence="2">Young leaves</tissue>
    </source>
</reference>
<dbReference type="Proteomes" id="UP000236291">
    <property type="component" value="Unassembled WGS sequence"/>
</dbReference>
<evidence type="ECO:0000313" key="2">
    <source>
        <dbReference type="EMBL" id="PNY07502.1"/>
    </source>
</evidence>
<sequence length="64" mass="7224">MWGCRFHHVGVAILLFAVDLHHADKVVILLLGLIVMPSSGLFRYCGMLYLVDVVPDWLSRSKTL</sequence>
<gene>
    <name evidence="2" type="ORF">L195_g004000</name>
</gene>
<accession>A0A2K3NWU3</accession>
<dbReference type="AlphaFoldDB" id="A0A2K3NWU3"/>
<keyword evidence="1" id="KW-0812">Transmembrane</keyword>
<evidence type="ECO:0000313" key="3">
    <source>
        <dbReference type="Proteomes" id="UP000236291"/>
    </source>
</evidence>
<keyword evidence="1" id="KW-1133">Transmembrane helix</keyword>
<proteinExistence type="predicted"/>
<protein>
    <submittedName>
        <fullName evidence="2">Uncharacterized protein</fullName>
    </submittedName>
</protein>
<keyword evidence="1" id="KW-0472">Membrane</keyword>